<organism evidence="2">
    <name type="scientific">marine metagenome</name>
    <dbReference type="NCBI Taxonomy" id="408172"/>
    <lineage>
        <taxon>unclassified sequences</taxon>
        <taxon>metagenomes</taxon>
        <taxon>ecological metagenomes</taxon>
    </lineage>
</organism>
<name>A0A381ZCD7_9ZZZZ</name>
<dbReference type="InterPro" id="IPR029069">
    <property type="entry name" value="HotDog_dom_sf"/>
</dbReference>
<dbReference type="PANTHER" id="PTHR43437">
    <property type="entry name" value="HYDROXYACYL-THIOESTER DEHYDRATASE TYPE 2, MITOCHONDRIAL-RELATED"/>
    <property type="match status" value="1"/>
</dbReference>
<dbReference type="InterPro" id="IPR002539">
    <property type="entry name" value="MaoC-like_dom"/>
</dbReference>
<dbReference type="EMBL" id="UINC01020680">
    <property type="protein sequence ID" value="SVA86611.1"/>
    <property type="molecule type" value="Genomic_DNA"/>
</dbReference>
<dbReference type="GO" id="GO:0019171">
    <property type="term" value="F:(3R)-hydroxyacyl-[acyl-carrier-protein] dehydratase activity"/>
    <property type="evidence" value="ECO:0007669"/>
    <property type="project" value="TreeGrafter"/>
</dbReference>
<dbReference type="AlphaFoldDB" id="A0A381ZCD7"/>
<dbReference type="GO" id="GO:0006633">
    <property type="term" value="P:fatty acid biosynthetic process"/>
    <property type="evidence" value="ECO:0007669"/>
    <property type="project" value="TreeGrafter"/>
</dbReference>
<protein>
    <recommendedName>
        <fullName evidence="1">MaoC-like domain-containing protein</fullName>
    </recommendedName>
</protein>
<dbReference type="Gene3D" id="3.10.129.10">
    <property type="entry name" value="Hotdog Thioesterase"/>
    <property type="match status" value="1"/>
</dbReference>
<feature type="domain" description="MaoC-like" evidence="1">
    <location>
        <begin position="4"/>
        <end position="92"/>
    </location>
</feature>
<dbReference type="CDD" id="cd03449">
    <property type="entry name" value="R_hydratase"/>
    <property type="match status" value="1"/>
</dbReference>
<evidence type="ECO:0000259" key="1">
    <source>
        <dbReference type="Pfam" id="PF01575"/>
    </source>
</evidence>
<accession>A0A381ZCD7</accession>
<dbReference type="SUPFAM" id="SSF54637">
    <property type="entry name" value="Thioesterase/thiol ester dehydrase-isomerase"/>
    <property type="match status" value="1"/>
</dbReference>
<sequence length="115" mass="12787">MVDDFAKLTGDFSPIHMDEDYASTTTFQKRVVHGMLLASFLSKIDGMYLPGKHALYFSQSLDFRHPCFLGDTITISSVVIDKSSSTKILKIESKITNQDGKILLSGIGRVIVRDD</sequence>
<gene>
    <name evidence="2" type="ORF">METZ01_LOCUS139465</name>
</gene>
<dbReference type="Pfam" id="PF01575">
    <property type="entry name" value="MaoC_dehydratas"/>
    <property type="match status" value="1"/>
</dbReference>
<reference evidence="2" key="1">
    <citation type="submission" date="2018-05" db="EMBL/GenBank/DDBJ databases">
        <authorList>
            <person name="Lanie J.A."/>
            <person name="Ng W.-L."/>
            <person name="Kazmierczak K.M."/>
            <person name="Andrzejewski T.M."/>
            <person name="Davidsen T.M."/>
            <person name="Wayne K.J."/>
            <person name="Tettelin H."/>
            <person name="Glass J.I."/>
            <person name="Rusch D."/>
            <person name="Podicherti R."/>
            <person name="Tsui H.-C.T."/>
            <person name="Winkler M.E."/>
        </authorList>
    </citation>
    <scope>NUCLEOTIDE SEQUENCE</scope>
</reference>
<dbReference type="PANTHER" id="PTHR43437:SF3">
    <property type="entry name" value="HYDROXYACYL-THIOESTER DEHYDRATASE TYPE 2, MITOCHONDRIAL"/>
    <property type="match status" value="1"/>
</dbReference>
<dbReference type="InterPro" id="IPR050965">
    <property type="entry name" value="UPF0336/Enoyl-CoA_hydratase"/>
</dbReference>
<proteinExistence type="predicted"/>
<evidence type="ECO:0000313" key="2">
    <source>
        <dbReference type="EMBL" id="SVA86611.1"/>
    </source>
</evidence>